<dbReference type="PANTHER" id="PTHR33383">
    <property type="entry name" value="MEMBRANE PROTEIN INSERTION EFFICIENCY FACTOR-RELATED"/>
    <property type="match status" value="1"/>
</dbReference>
<dbReference type="NCBIfam" id="TIGR00278">
    <property type="entry name" value="membrane protein insertion efficiency factor YidD"/>
    <property type="match status" value="1"/>
</dbReference>
<dbReference type="HAMAP" id="MF_00386">
    <property type="entry name" value="UPF0161_YidD"/>
    <property type="match status" value="1"/>
</dbReference>
<accession>A0AB37ARI7</accession>
<dbReference type="GO" id="GO:0005886">
    <property type="term" value="C:plasma membrane"/>
    <property type="evidence" value="ECO:0007669"/>
    <property type="project" value="UniProtKB-SubCell"/>
</dbReference>
<evidence type="ECO:0000256" key="1">
    <source>
        <dbReference type="HAMAP-Rule" id="MF_00386"/>
    </source>
</evidence>
<keyword evidence="1" id="KW-0472">Membrane</keyword>
<keyword evidence="1" id="KW-1003">Cell membrane</keyword>
<comment type="similarity">
    <text evidence="1">Belongs to the UPF0161 family.</text>
</comment>
<evidence type="ECO:0000313" key="3">
    <source>
        <dbReference type="Proteomes" id="UP000237811"/>
    </source>
</evidence>
<name>A0AB37ARI7_9BURK</name>
<comment type="function">
    <text evidence="1">Could be involved in insertion of integral membrane proteins into the membrane.</text>
</comment>
<dbReference type="Proteomes" id="UP000237811">
    <property type="component" value="Unassembled WGS sequence"/>
</dbReference>
<dbReference type="PANTHER" id="PTHR33383:SF1">
    <property type="entry name" value="MEMBRANE PROTEIN INSERTION EFFICIENCY FACTOR-RELATED"/>
    <property type="match status" value="1"/>
</dbReference>
<dbReference type="AlphaFoldDB" id="A0AB37ARI7"/>
<evidence type="ECO:0000313" key="2">
    <source>
        <dbReference type="EMBL" id="PRE45438.1"/>
    </source>
</evidence>
<sequence>MSVSRPLVLLIRVYQLGLSPWLGRNCRFTPSCSQYAIEAVQQHGPVRGVWLSACRIGRCHPWHPGGYDPVPCAPVGTRQGRGSDRSD</sequence>
<dbReference type="EMBL" id="PVFR01000058">
    <property type="protein sequence ID" value="PRE45438.1"/>
    <property type="molecule type" value="Genomic_DNA"/>
</dbReference>
<proteinExistence type="inferred from homology"/>
<comment type="subcellular location">
    <subcellularLocation>
        <location evidence="1">Cell membrane</location>
        <topology evidence="1">Peripheral membrane protein</topology>
        <orientation evidence="1">Cytoplasmic side</orientation>
    </subcellularLocation>
</comment>
<organism evidence="2 3">
    <name type="scientific">Burkholderia multivorans</name>
    <dbReference type="NCBI Taxonomy" id="87883"/>
    <lineage>
        <taxon>Bacteria</taxon>
        <taxon>Pseudomonadati</taxon>
        <taxon>Pseudomonadota</taxon>
        <taxon>Betaproteobacteria</taxon>
        <taxon>Burkholderiales</taxon>
        <taxon>Burkholderiaceae</taxon>
        <taxon>Burkholderia</taxon>
        <taxon>Burkholderia cepacia complex</taxon>
    </lineage>
</organism>
<dbReference type="RefSeq" id="WP_105777569.1">
    <property type="nucleotide sequence ID" value="NZ_PVFQ01000024.1"/>
</dbReference>
<gene>
    <name evidence="2" type="ORF">C6P99_19255</name>
</gene>
<protein>
    <recommendedName>
        <fullName evidence="1">Putative membrane protein insertion efficiency factor</fullName>
    </recommendedName>
</protein>
<reference evidence="2 3" key="1">
    <citation type="submission" date="2018-03" db="EMBL/GenBank/DDBJ databases">
        <authorList>
            <person name="Nguyen K."/>
            <person name="Fouts D."/>
            <person name="Sutton G."/>
        </authorList>
    </citation>
    <scope>NUCLEOTIDE SEQUENCE [LARGE SCALE GENOMIC DNA]</scope>
    <source>
        <strain evidence="2 3">AU14328</strain>
    </source>
</reference>
<dbReference type="Pfam" id="PF01809">
    <property type="entry name" value="YidD"/>
    <property type="match status" value="1"/>
</dbReference>
<dbReference type="SMART" id="SM01234">
    <property type="entry name" value="Haemolytic"/>
    <property type="match status" value="1"/>
</dbReference>
<dbReference type="InterPro" id="IPR002696">
    <property type="entry name" value="Membr_insert_effic_factor_YidD"/>
</dbReference>
<comment type="caution">
    <text evidence="2">The sequence shown here is derived from an EMBL/GenBank/DDBJ whole genome shotgun (WGS) entry which is preliminary data.</text>
</comment>